<dbReference type="STRING" id="1121322.SAMN02745136_05370"/>
<evidence type="ECO:0000256" key="3">
    <source>
        <dbReference type="ARBA" id="ARBA00023163"/>
    </source>
</evidence>
<proteinExistence type="predicted"/>
<dbReference type="InterPro" id="IPR020449">
    <property type="entry name" value="Tscrpt_reg_AraC-type_HTH"/>
</dbReference>
<evidence type="ECO:0000313" key="6">
    <source>
        <dbReference type="Proteomes" id="UP000184386"/>
    </source>
</evidence>
<dbReference type="PANTHER" id="PTHR47504:SF5">
    <property type="entry name" value="RIGHT ORIGIN-BINDING PROTEIN"/>
    <property type="match status" value="1"/>
</dbReference>
<dbReference type="GO" id="GO:0043565">
    <property type="term" value="F:sequence-specific DNA binding"/>
    <property type="evidence" value="ECO:0007669"/>
    <property type="project" value="InterPro"/>
</dbReference>
<gene>
    <name evidence="5" type="ORF">SAMN02745136_05370</name>
</gene>
<keyword evidence="3" id="KW-0804">Transcription</keyword>
<organism evidence="5 6">
    <name type="scientific">Anaerocolumna jejuensis DSM 15929</name>
    <dbReference type="NCBI Taxonomy" id="1121322"/>
    <lineage>
        <taxon>Bacteria</taxon>
        <taxon>Bacillati</taxon>
        <taxon>Bacillota</taxon>
        <taxon>Clostridia</taxon>
        <taxon>Lachnospirales</taxon>
        <taxon>Lachnospiraceae</taxon>
        <taxon>Anaerocolumna</taxon>
    </lineage>
</organism>
<dbReference type="SUPFAM" id="SSF55136">
    <property type="entry name" value="Probable bacterial effector-binding domain"/>
    <property type="match status" value="1"/>
</dbReference>
<dbReference type="EMBL" id="FRAC01000041">
    <property type="protein sequence ID" value="SHL63751.1"/>
    <property type="molecule type" value="Genomic_DNA"/>
</dbReference>
<dbReference type="PROSITE" id="PS01124">
    <property type="entry name" value="HTH_ARAC_FAMILY_2"/>
    <property type="match status" value="1"/>
</dbReference>
<dbReference type="Gene3D" id="3.20.80.10">
    <property type="entry name" value="Regulatory factor, effector binding domain"/>
    <property type="match status" value="1"/>
</dbReference>
<dbReference type="InterPro" id="IPR018060">
    <property type="entry name" value="HTH_AraC"/>
</dbReference>
<protein>
    <submittedName>
        <fullName evidence="5">AraC family transcriptional regulator</fullName>
    </submittedName>
</protein>
<name>A0A1M7C944_9FIRM</name>
<evidence type="ECO:0000256" key="2">
    <source>
        <dbReference type="ARBA" id="ARBA00023125"/>
    </source>
</evidence>
<evidence type="ECO:0000256" key="1">
    <source>
        <dbReference type="ARBA" id="ARBA00023015"/>
    </source>
</evidence>
<dbReference type="SMART" id="SM00342">
    <property type="entry name" value="HTH_ARAC"/>
    <property type="match status" value="1"/>
</dbReference>
<dbReference type="SUPFAM" id="SSF46689">
    <property type="entry name" value="Homeodomain-like"/>
    <property type="match status" value="2"/>
</dbReference>
<dbReference type="Gene3D" id="1.10.10.60">
    <property type="entry name" value="Homeodomain-like"/>
    <property type="match status" value="2"/>
</dbReference>
<dbReference type="Pfam" id="PF06445">
    <property type="entry name" value="GyrI-like"/>
    <property type="match status" value="1"/>
</dbReference>
<dbReference type="InterPro" id="IPR050959">
    <property type="entry name" value="MarA-like"/>
</dbReference>
<reference evidence="5 6" key="1">
    <citation type="submission" date="2016-11" db="EMBL/GenBank/DDBJ databases">
        <authorList>
            <person name="Jaros S."/>
            <person name="Januszkiewicz K."/>
            <person name="Wedrychowicz H."/>
        </authorList>
    </citation>
    <scope>NUCLEOTIDE SEQUENCE [LARGE SCALE GENOMIC DNA]</scope>
    <source>
        <strain evidence="5 6">DSM 15929</strain>
    </source>
</reference>
<dbReference type="InterPro" id="IPR010499">
    <property type="entry name" value="AraC_E-bd"/>
</dbReference>
<dbReference type="InterPro" id="IPR011256">
    <property type="entry name" value="Reg_factor_effector_dom_sf"/>
</dbReference>
<dbReference type="Pfam" id="PF12833">
    <property type="entry name" value="HTH_18"/>
    <property type="match status" value="1"/>
</dbReference>
<dbReference type="PRINTS" id="PR00032">
    <property type="entry name" value="HTHARAC"/>
</dbReference>
<dbReference type="SMART" id="SM00871">
    <property type="entry name" value="AraC_E_bind"/>
    <property type="match status" value="1"/>
</dbReference>
<evidence type="ECO:0000313" key="5">
    <source>
        <dbReference type="EMBL" id="SHL63751.1"/>
    </source>
</evidence>
<feature type="domain" description="HTH araC/xylS-type" evidence="4">
    <location>
        <begin position="1"/>
        <end position="93"/>
    </location>
</feature>
<evidence type="ECO:0000259" key="4">
    <source>
        <dbReference type="PROSITE" id="PS01124"/>
    </source>
</evidence>
<dbReference type="InterPro" id="IPR009057">
    <property type="entry name" value="Homeodomain-like_sf"/>
</dbReference>
<dbReference type="InterPro" id="IPR029442">
    <property type="entry name" value="GyrI-like"/>
</dbReference>
<dbReference type="PANTHER" id="PTHR47504">
    <property type="entry name" value="RIGHT ORIGIN-BINDING PROTEIN"/>
    <property type="match status" value="1"/>
</dbReference>
<dbReference type="Proteomes" id="UP000184386">
    <property type="component" value="Unassembled WGS sequence"/>
</dbReference>
<keyword evidence="1" id="KW-0805">Transcription regulation</keyword>
<dbReference type="GO" id="GO:0003700">
    <property type="term" value="F:DNA-binding transcription factor activity"/>
    <property type="evidence" value="ECO:0007669"/>
    <property type="project" value="InterPro"/>
</dbReference>
<keyword evidence="2" id="KW-0238">DNA-binding</keyword>
<accession>A0A1M7C944</accession>
<dbReference type="AlphaFoldDB" id="A0A1M7C944"/>
<keyword evidence="6" id="KW-1185">Reference proteome</keyword>
<sequence length="263" mass="30552">MEENLIFDIDLSACAKTSGYSEYHFLRIFKEAVGLTPGEYIRKRRLTECAKKILTENSYMSDIGYRYGFNSKENFIRAFKAEHGVAPGEYKAAKNSLKLYERFDFHLADFLLKPEIKEQPETTLIVYEGCNTYPPKFWNQYNCRKLSKKLSGGKVCLDYGVSIMKEKLYYSIGIEKSLAQGDLSETAELVLKSGLYAIFTTPETSQNNFVNTIHTTWDFINRKWLPSGKYERLACPEYETYMEESRSFSEKIYIPIKERNVSK</sequence>